<sequence length="151" mass="16139">FSHSAFTFGIESHISQSNINGALVPPAALISIIQKGLQYVEAEVSINEVSFICLESSCAAVRFTLSHEWLAGDVLVSSVQWLEDGTLFDGRPIESLSLIDAVMPDVVQTRQQVYKDKLAQQQASSSATTTSAAKNGENTANGEENGAHVLS</sequence>
<gene>
    <name evidence="6" type="ORF">DNTS_022305</name>
</gene>
<feature type="region of interest" description="Disordered" evidence="5">
    <location>
        <begin position="118"/>
        <end position="151"/>
    </location>
</feature>
<keyword evidence="3" id="KW-0677">Repeat</keyword>
<dbReference type="PANTHER" id="PTHR22846:SF40">
    <property type="entry name" value="F-BOX-LIKE_WD REPEAT-CONTAINING PROTEIN TBL1XR1"/>
    <property type="match status" value="1"/>
</dbReference>
<reference evidence="6 7" key="1">
    <citation type="journal article" date="2019" name="Sci. Data">
        <title>Hybrid genome assembly and annotation of Danionella translucida.</title>
        <authorList>
            <person name="Kadobianskyi M."/>
            <person name="Schulze L."/>
            <person name="Schuelke M."/>
            <person name="Judkewitz B."/>
        </authorList>
    </citation>
    <scope>NUCLEOTIDE SEQUENCE [LARGE SCALE GENOMIC DNA]</scope>
    <source>
        <strain evidence="6 7">Bolton</strain>
    </source>
</reference>
<evidence type="ECO:0000313" key="6">
    <source>
        <dbReference type="EMBL" id="TRZ04361.1"/>
    </source>
</evidence>
<proteinExistence type="predicted"/>
<evidence type="ECO:0000256" key="3">
    <source>
        <dbReference type="ARBA" id="ARBA00022737"/>
    </source>
</evidence>
<comment type="caution">
    <text evidence="6">The sequence shown here is derived from an EMBL/GenBank/DDBJ whole genome shotgun (WGS) entry which is preliminary data.</text>
</comment>
<name>A0A553RQB4_9TELE</name>
<accession>A0A553RQB4</accession>
<evidence type="ECO:0000256" key="4">
    <source>
        <dbReference type="ARBA" id="ARBA00023242"/>
    </source>
</evidence>
<dbReference type="GO" id="GO:0003714">
    <property type="term" value="F:transcription corepressor activity"/>
    <property type="evidence" value="ECO:0007669"/>
    <property type="project" value="InterPro"/>
</dbReference>
<dbReference type="OrthoDB" id="1367865at2759"/>
<dbReference type="GO" id="GO:0006357">
    <property type="term" value="P:regulation of transcription by RNA polymerase II"/>
    <property type="evidence" value="ECO:0007669"/>
    <property type="project" value="TreeGrafter"/>
</dbReference>
<comment type="subcellular location">
    <subcellularLocation>
        <location evidence="1">Nucleus</location>
    </subcellularLocation>
</comment>
<feature type="compositionally biased region" description="Low complexity" evidence="5">
    <location>
        <begin position="119"/>
        <end position="144"/>
    </location>
</feature>
<dbReference type="Proteomes" id="UP000316079">
    <property type="component" value="Unassembled WGS sequence"/>
</dbReference>
<feature type="non-terminal residue" evidence="6">
    <location>
        <position position="1"/>
    </location>
</feature>
<protein>
    <submittedName>
        <fullName evidence="6">Uncharacterized protein</fullName>
    </submittedName>
</protein>
<dbReference type="AlphaFoldDB" id="A0A553RQB4"/>
<dbReference type="EMBL" id="SRMA01000522">
    <property type="protein sequence ID" value="TRZ04361.1"/>
    <property type="molecule type" value="Genomic_DNA"/>
</dbReference>
<dbReference type="STRING" id="623744.A0A553RQB4"/>
<dbReference type="Gene3D" id="1.20.960.30">
    <property type="match status" value="1"/>
</dbReference>
<organism evidence="6 7">
    <name type="scientific">Danionella cerebrum</name>
    <dbReference type="NCBI Taxonomy" id="2873325"/>
    <lineage>
        <taxon>Eukaryota</taxon>
        <taxon>Metazoa</taxon>
        <taxon>Chordata</taxon>
        <taxon>Craniata</taxon>
        <taxon>Vertebrata</taxon>
        <taxon>Euteleostomi</taxon>
        <taxon>Actinopterygii</taxon>
        <taxon>Neopterygii</taxon>
        <taxon>Teleostei</taxon>
        <taxon>Ostariophysi</taxon>
        <taxon>Cypriniformes</taxon>
        <taxon>Danionidae</taxon>
        <taxon>Danioninae</taxon>
        <taxon>Danionella</taxon>
    </lineage>
</organism>
<dbReference type="PANTHER" id="PTHR22846">
    <property type="entry name" value="WD40 REPEAT PROTEIN"/>
    <property type="match status" value="1"/>
</dbReference>
<keyword evidence="2" id="KW-0853">WD repeat</keyword>
<evidence type="ECO:0000256" key="2">
    <source>
        <dbReference type="ARBA" id="ARBA00022574"/>
    </source>
</evidence>
<evidence type="ECO:0000256" key="1">
    <source>
        <dbReference type="ARBA" id="ARBA00004123"/>
    </source>
</evidence>
<evidence type="ECO:0000256" key="5">
    <source>
        <dbReference type="SAM" id="MobiDB-lite"/>
    </source>
</evidence>
<dbReference type="InterPro" id="IPR045183">
    <property type="entry name" value="Ebi-like"/>
</dbReference>
<keyword evidence="7" id="KW-1185">Reference proteome</keyword>
<dbReference type="GO" id="GO:0000118">
    <property type="term" value="C:histone deacetylase complex"/>
    <property type="evidence" value="ECO:0007669"/>
    <property type="project" value="TreeGrafter"/>
</dbReference>
<feature type="non-terminal residue" evidence="6">
    <location>
        <position position="151"/>
    </location>
</feature>
<evidence type="ECO:0000313" key="7">
    <source>
        <dbReference type="Proteomes" id="UP000316079"/>
    </source>
</evidence>
<keyword evidence="4" id="KW-0539">Nucleus</keyword>